<evidence type="ECO:0000256" key="5">
    <source>
        <dbReference type="ARBA" id="ARBA00022737"/>
    </source>
</evidence>
<dbReference type="InterPro" id="IPR050095">
    <property type="entry name" value="ECF_ABC_transporter_ATP-bd"/>
</dbReference>
<name>A0A9D2GUA3_9BACT</name>
<evidence type="ECO:0000256" key="1">
    <source>
        <dbReference type="ARBA" id="ARBA00004202"/>
    </source>
</evidence>
<feature type="domain" description="ABC transporter" evidence="11">
    <location>
        <begin position="262"/>
        <end position="476"/>
    </location>
</feature>
<dbReference type="PANTHER" id="PTHR43553:SF23">
    <property type="entry name" value="ABC TRANSPORTER ATP-BINDING COMPONENT"/>
    <property type="match status" value="1"/>
</dbReference>
<accession>A0A9D2GUA3</accession>
<keyword evidence="7 12" id="KW-0067">ATP-binding</keyword>
<dbReference type="InterPro" id="IPR015856">
    <property type="entry name" value="ABC_transpr_CbiO/EcfA_su"/>
</dbReference>
<evidence type="ECO:0000256" key="3">
    <source>
        <dbReference type="ARBA" id="ARBA00022448"/>
    </source>
</evidence>
<dbReference type="SMART" id="SM00382">
    <property type="entry name" value="AAA"/>
    <property type="match status" value="2"/>
</dbReference>
<protein>
    <submittedName>
        <fullName evidence="12">ABC transporter ATP-binding protein</fullName>
    </submittedName>
</protein>
<evidence type="ECO:0000256" key="6">
    <source>
        <dbReference type="ARBA" id="ARBA00022741"/>
    </source>
</evidence>
<reference evidence="12" key="2">
    <citation type="submission" date="2021-04" db="EMBL/GenBank/DDBJ databases">
        <authorList>
            <person name="Gilroy R."/>
        </authorList>
    </citation>
    <scope>NUCLEOTIDE SEQUENCE</scope>
    <source>
        <strain evidence="12">ChiW4-1371</strain>
    </source>
</reference>
<dbReference type="CDD" id="cd03225">
    <property type="entry name" value="ABC_cobalt_CbiO_domain1"/>
    <property type="match status" value="1"/>
</dbReference>
<comment type="function">
    <text evidence="10">Probably part of an ABC transporter complex. Responsible for energy coupling to the transport system.</text>
</comment>
<dbReference type="AlphaFoldDB" id="A0A9D2GUA3"/>
<feature type="domain" description="ABC transporter" evidence="11">
    <location>
        <begin position="2"/>
        <end position="241"/>
    </location>
</feature>
<keyword evidence="9" id="KW-0472">Membrane</keyword>
<evidence type="ECO:0000259" key="11">
    <source>
        <dbReference type="PROSITE" id="PS50893"/>
    </source>
</evidence>
<keyword evidence="6" id="KW-0547">Nucleotide-binding</keyword>
<keyword evidence="5" id="KW-0677">Repeat</keyword>
<evidence type="ECO:0000313" key="13">
    <source>
        <dbReference type="Proteomes" id="UP000824176"/>
    </source>
</evidence>
<dbReference type="PANTHER" id="PTHR43553">
    <property type="entry name" value="HEAVY METAL TRANSPORTER"/>
    <property type="match status" value="1"/>
</dbReference>
<dbReference type="PROSITE" id="PS50893">
    <property type="entry name" value="ABC_TRANSPORTER_2"/>
    <property type="match status" value="2"/>
</dbReference>
<dbReference type="SUPFAM" id="SSF52540">
    <property type="entry name" value="P-loop containing nucleoside triphosphate hydrolases"/>
    <property type="match status" value="2"/>
</dbReference>
<keyword evidence="3" id="KW-0813">Transport</keyword>
<dbReference type="GO" id="GO:0043190">
    <property type="term" value="C:ATP-binding cassette (ABC) transporter complex"/>
    <property type="evidence" value="ECO:0007669"/>
    <property type="project" value="TreeGrafter"/>
</dbReference>
<keyword evidence="8" id="KW-1278">Translocase</keyword>
<keyword evidence="4" id="KW-1003">Cell membrane</keyword>
<reference evidence="12" key="1">
    <citation type="journal article" date="2021" name="PeerJ">
        <title>Extensive microbial diversity within the chicken gut microbiome revealed by metagenomics and culture.</title>
        <authorList>
            <person name="Gilroy R."/>
            <person name="Ravi A."/>
            <person name="Getino M."/>
            <person name="Pursley I."/>
            <person name="Horton D.L."/>
            <person name="Alikhan N.F."/>
            <person name="Baker D."/>
            <person name="Gharbi K."/>
            <person name="Hall N."/>
            <person name="Watson M."/>
            <person name="Adriaenssens E.M."/>
            <person name="Foster-Nyarko E."/>
            <person name="Jarju S."/>
            <person name="Secka A."/>
            <person name="Antonio M."/>
            <person name="Oren A."/>
            <person name="Chaudhuri R.R."/>
            <person name="La Ragione R."/>
            <person name="Hildebrand F."/>
            <person name="Pallen M.J."/>
        </authorList>
    </citation>
    <scope>NUCLEOTIDE SEQUENCE</scope>
    <source>
        <strain evidence="12">ChiW4-1371</strain>
    </source>
</reference>
<dbReference type="EMBL" id="DXAQ01000094">
    <property type="protein sequence ID" value="HIZ89504.1"/>
    <property type="molecule type" value="Genomic_DNA"/>
</dbReference>
<evidence type="ECO:0000256" key="2">
    <source>
        <dbReference type="ARBA" id="ARBA00005417"/>
    </source>
</evidence>
<evidence type="ECO:0000256" key="9">
    <source>
        <dbReference type="ARBA" id="ARBA00023136"/>
    </source>
</evidence>
<dbReference type="Pfam" id="PF00005">
    <property type="entry name" value="ABC_tran"/>
    <property type="match status" value="2"/>
</dbReference>
<dbReference type="PROSITE" id="PS00211">
    <property type="entry name" value="ABC_TRANSPORTER_1"/>
    <property type="match status" value="1"/>
</dbReference>
<comment type="similarity">
    <text evidence="2">Belongs to the ABC transporter superfamily.</text>
</comment>
<dbReference type="GO" id="GO:0005524">
    <property type="term" value="F:ATP binding"/>
    <property type="evidence" value="ECO:0007669"/>
    <property type="project" value="UniProtKB-KW"/>
</dbReference>
<evidence type="ECO:0000313" key="12">
    <source>
        <dbReference type="EMBL" id="HIZ89504.1"/>
    </source>
</evidence>
<comment type="subcellular location">
    <subcellularLocation>
        <location evidence="1">Cell membrane</location>
        <topology evidence="1">Peripheral membrane protein</topology>
    </subcellularLocation>
</comment>
<dbReference type="Gene3D" id="3.40.50.300">
    <property type="entry name" value="P-loop containing nucleotide triphosphate hydrolases"/>
    <property type="match status" value="2"/>
</dbReference>
<organism evidence="12 13">
    <name type="scientific">Candidatus Mucispirillum faecigallinarum</name>
    <dbReference type="NCBI Taxonomy" id="2838699"/>
    <lineage>
        <taxon>Bacteria</taxon>
        <taxon>Pseudomonadati</taxon>
        <taxon>Deferribacterota</taxon>
        <taxon>Deferribacteres</taxon>
        <taxon>Deferribacterales</taxon>
        <taxon>Mucispirillaceae</taxon>
        <taxon>Mucispirillum</taxon>
    </lineage>
</organism>
<proteinExistence type="inferred from homology"/>
<evidence type="ECO:0000256" key="8">
    <source>
        <dbReference type="ARBA" id="ARBA00022967"/>
    </source>
</evidence>
<dbReference type="InterPro" id="IPR003593">
    <property type="entry name" value="AAA+_ATPase"/>
</dbReference>
<evidence type="ECO:0000256" key="10">
    <source>
        <dbReference type="ARBA" id="ARBA00025157"/>
    </source>
</evidence>
<dbReference type="GO" id="GO:0016887">
    <property type="term" value="F:ATP hydrolysis activity"/>
    <property type="evidence" value="ECO:0007669"/>
    <property type="project" value="InterPro"/>
</dbReference>
<evidence type="ECO:0000256" key="4">
    <source>
        <dbReference type="ARBA" id="ARBA00022475"/>
    </source>
</evidence>
<sequence length="476" mass="53266">MIRLENVTYTYPYQEKCAVKDINLEVKAGEIVVCTGLSGCGKTTLMRLINGLCPHYFKGNLQGSVKICGEDTIDKTINYISQLTGSLFQDPEQQFFALNVDDELAFALECKGEIPEVIEKEINKAAKEFKIDNVVNSKVTSLSEGQKQKVGLAGIILQKVKVIVLDEPTANLDVESTKELAGKLFSLKKQGYAIFIVDHRLYWTKDIADRYIVMSEGKIIKEGPFDILKDDEFRKQYGLRNIYEEDIRDNLEDCHVSSNVCLNVENLSFNYNGKEKIFDNASFSIPYGITAVLGHNGAGKTTFARLATGLNKISKGSILLNNNKVDKKILQTNASLVLQNADFQLYMGSCFEEVYTCIDIARKDISKQEKKKITEEVLEKFGLSHLKNRHPQSLSGGEKQRLVIACAVSKKPKIIILDEPTSGLDGKNMQNIADILKSMAEEGTAVIVITHDLELINKICRYALRLPFNNKLKKVV</sequence>
<dbReference type="InterPro" id="IPR017871">
    <property type="entry name" value="ABC_transporter-like_CS"/>
</dbReference>
<dbReference type="InterPro" id="IPR027417">
    <property type="entry name" value="P-loop_NTPase"/>
</dbReference>
<evidence type="ECO:0000256" key="7">
    <source>
        <dbReference type="ARBA" id="ARBA00022840"/>
    </source>
</evidence>
<comment type="caution">
    <text evidence="12">The sequence shown here is derived from an EMBL/GenBank/DDBJ whole genome shotgun (WGS) entry which is preliminary data.</text>
</comment>
<dbReference type="InterPro" id="IPR003439">
    <property type="entry name" value="ABC_transporter-like_ATP-bd"/>
</dbReference>
<dbReference type="Proteomes" id="UP000824176">
    <property type="component" value="Unassembled WGS sequence"/>
</dbReference>
<gene>
    <name evidence="12" type="ORF">H9804_06140</name>
</gene>
<dbReference type="GO" id="GO:0042626">
    <property type="term" value="F:ATPase-coupled transmembrane transporter activity"/>
    <property type="evidence" value="ECO:0007669"/>
    <property type="project" value="TreeGrafter"/>
</dbReference>